<evidence type="ECO:0000256" key="11">
    <source>
        <dbReference type="ARBA" id="ARBA00022840"/>
    </source>
</evidence>
<keyword evidence="12 17" id="KW-1133">Transmembrane helix</keyword>
<sequence>MNSAEHQALGHPNRDAPHVMGLVSDLDLKQTLVTLWRRRWAILALTLLSAVGAWLFVSRIQPIYTATAEVMIDSRRTRIVDIKEILSQLSPQIATVTSEVEVLRSRTLAKRVATALNLYEDPEFNPALRPVQSSRFDLSVVQDLVDTVRRMIHLEKEAVPELAPAEIEERQRAVVIDGLRGGLTVSAVPQSMVIRIAYRSPNPATASRIANAFAEHYVTEQLEAKFQALRYATNWLNERLEGLKHDLSASEQAISAYRANHNLLENRGVSSTQQKLTELNTLLVTAQTKRAETAARIARLEAVGRSGRGGMATDELLDSTFLSRLKEQEATLAGEASDLASRYGDRHPQIAKIRAELGEIRSKMSTEIGRLTQGLRSELAVLEERERSATREIADMESRSLSQNKAEIGLHALEREAQANRILYETFLNRFKETDQQETIQQPDARIISFSERPRAPSYPQKSTLIMAVTVAGLVAAIALILLIEKFDNTIRTKDQLEHLIGLPALGLVPQVAGSTANVAAYLVERPSSSYAEAFRIAWFAIRHPPDRPEPKTLVVTSSVPDEGKSLTALSLARTAAALGLKVMLVDADLRRATVGTKVGLSSELSLAEVLADGVDFQNAVVRDPLTSLDILTARAGGQKQVDMLAMADKVRQTMDAMRAVYDVVIFDCPPVLSVADVQILVRHADATLFCLRWNTTPRESALTAVRMLRDAKAKFAGALLTRVNVRKHSSYGYRDMGYYYGRYRSYYNN</sequence>
<comment type="similarity">
    <text evidence="3">Belongs to the etk/wzc family.</text>
</comment>
<feature type="domain" description="Tyrosine-protein kinase G-rich" evidence="20">
    <location>
        <begin position="412"/>
        <end position="483"/>
    </location>
</feature>
<dbReference type="AlphaFoldDB" id="A0A418VL03"/>
<evidence type="ECO:0000256" key="9">
    <source>
        <dbReference type="ARBA" id="ARBA00022741"/>
    </source>
</evidence>
<evidence type="ECO:0000259" key="18">
    <source>
        <dbReference type="Pfam" id="PF02706"/>
    </source>
</evidence>
<keyword evidence="10" id="KW-0418">Kinase</keyword>
<keyword evidence="22" id="KW-1185">Reference proteome</keyword>
<dbReference type="InterPro" id="IPR050445">
    <property type="entry name" value="Bact_polysacc_biosynth/exp"/>
</dbReference>
<evidence type="ECO:0000256" key="12">
    <source>
        <dbReference type="ARBA" id="ARBA00022989"/>
    </source>
</evidence>
<evidence type="ECO:0000256" key="16">
    <source>
        <dbReference type="SAM" id="Coils"/>
    </source>
</evidence>
<evidence type="ECO:0000256" key="3">
    <source>
        <dbReference type="ARBA" id="ARBA00008883"/>
    </source>
</evidence>
<evidence type="ECO:0000256" key="1">
    <source>
        <dbReference type="ARBA" id="ARBA00004429"/>
    </source>
</evidence>
<keyword evidence="16" id="KW-0175">Coiled coil</keyword>
<dbReference type="InterPro" id="IPR027417">
    <property type="entry name" value="P-loop_NTPase"/>
</dbReference>
<keyword evidence="13 17" id="KW-0472">Membrane</keyword>
<gene>
    <name evidence="21" type="ORF">D3877_28535</name>
</gene>
<evidence type="ECO:0000256" key="2">
    <source>
        <dbReference type="ARBA" id="ARBA00007316"/>
    </source>
</evidence>
<dbReference type="InterPro" id="IPR005702">
    <property type="entry name" value="Wzc-like_C"/>
</dbReference>
<keyword evidence="7" id="KW-0808">Transferase</keyword>
<keyword evidence="9" id="KW-0547">Nucleotide-binding</keyword>
<comment type="subcellular location">
    <subcellularLocation>
        <location evidence="1">Cell inner membrane</location>
        <topology evidence="1">Multi-pass membrane protein</topology>
    </subcellularLocation>
</comment>
<dbReference type="Pfam" id="PF02706">
    <property type="entry name" value="Wzz"/>
    <property type="match status" value="1"/>
</dbReference>
<keyword evidence="8 17" id="KW-0812">Transmembrane</keyword>
<feature type="coiled-coil region" evidence="16">
    <location>
        <begin position="240"/>
        <end position="267"/>
    </location>
</feature>
<keyword evidence="11" id="KW-0067">ATP-binding</keyword>
<comment type="catalytic activity">
    <reaction evidence="15">
        <text>L-tyrosyl-[protein] + ATP = O-phospho-L-tyrosyl-[protein] + ADP + H(+)</text>
        <dbReference type="Rhea" id="RHEA:10596"/>
        <dbReference type="Rhea" id="RHEA-COMP:10136"/>
        <dbReference type="Rhea" id="RHEA-COMP:20101"/>
        <dbReference type="ChEBI" id="CHEBI:15378"/>
        <dbReference type="ChEBI" id="CHEBI:30616"/>
        <dbReference type="ChEBI" id="CHEBI:46858"/>
        <dbReference type="ChEBI" id="CHEBI:61978"/>
        <dbReference type="ChEBI" id="CHEBI:456216"/>
        <dbReference type="EC" id="2.7.10.2"/>
    </reaction>
</comment>
<dbReference type="SUPFAM" id="SSF52540">
    <property type="entry name" value="P-loop containing nucleoside triphosphate hydrolases"/>
    <property type="match status" value="1"/>
</dbReference>
<evidence type="ECO:0000259" key="20">
    <source>
        <dbReference type="Pfam" id="PF13807"/>
    </source>
</evidence>
<evidence type="ECO:0000256" key="14">
    <source>
        <dbReference type="ARBA" id="ARBA00023137"/>
    </source>
</evidence>
<evidence type="ECO:0000256" key="7">
    <source>
        <dbReference type="ARBA" id="ARBA00022679"/>
    </source>
</evidence>
<keyword evidence="5" id="KW-1003">Cell membrane</keyword>
<reference evidence="21 22" key="1">
    <citation type="submission" date="2018-09" db="EMBL/GenBank/DDBJ databases">
        <authorList>
            <person name="Zhu H."/>
        </authorList>
    </citation>
    <scope>NUCLEOTIDE SEQUENCE [LARGE SCALE GENOMIC DNA]</scope>
    <source>
        <strain evidence="21 22">K2W22B-5</strain>
    </source>
</reference>
<dbReference type="PANTHER" id="PTHR32309:SF13">
    <property type="entry name" value="FERRIC ENTEROBACTIN TRANSPORT PROTEIN FEPE"/>
    <property type="match status" value="1"/>
</dbReference>
<evidence type="ECO:0000256" key="15">
    <source>
        <dbReference type="ARBA" id="ARBA00051245"/>
    </source>
</evidence>
<dbReference type="Proteomes" id="UP000283458">
    <property type="component" value="Unassembled WGS sequence"/>
</dbReference>
<feature type="transmembrane region" description="Helical" evidence="17">
    <location>
        <begin position="465"/>
        <end position="484"/>
    </location>
</feature>
<evidence type="ECO:0000256" key="6">
    <source>
        <dbReference type="ARBA" id="ARBA00022519"/>
    </source>
</evidence>
<evidence type="ECO:0000256" key="17">
    <source>
        <dbReference type="SAM" id="Phobius"/>
    </source>
</evidence>
<dbReference type="GO" id="GO:0004713">
    <property type="term" value="F:protein tyrosine kinase activity"/>
    <property type="evidence" value="ECO:0007669"/>
    <property type="project" value="TreeGrafter"/>
</dbReference>
<proteinExistence type="inferred from homology"/>
<comment type="similarity">
    <text evidence="2">Belongs to the CpsD/CapB family.</text>
</comment>
<name>A0A418VL03_9PROT</name>
<dbReference type="InterPro" id="IPR025669">
    <property type="entry name" value="AAA_dom"/>
</dbReference>
<dbReference type="InterPro" id="IPR032807">
    <property type="entry name" value="GNVR"/>
</dbReference>
<keyword evidence="6" id="KW-0997">Cell inner membrane</keyword>
<evidence type="ECO:0000256" key="5">
    <source>
        <dbReference type="ARBA" id="ARBA00022475"/>
    </source>
</evidence>
<dbReference type="Gene3D" id="3.40.50.300">
    <property type="entry name" value="P-loop containing nucleotide triphosphate hydrolases"/>
    <property type="match status" value="1"/>
</dbReference>
<dbReference type="EMBL" id="QYUL01000006">
    <property type="protein sequence ID" value="RJF76833.1"/>
    <property type="molecule type" value="Genomic_DNA"/>
</dbReference>
<evidence type="ECO:0000256" key="13">
    <source>
        <dbReference type="ARBA" id="ARBA00023136"/>
    </source>
</evidence>
<evidence type="ECO:0000313" key="21">
    <source>
        <dbReference type="EMBL" id="RJF76833.1"/>
    </source>
</evidence>
<comment type="caution">
    <text evidence="21">The sequence shown here is derived from an EMBL/GenBank/DDBJ whole genome shotgun (WGS) entry which is preliminary data.</text>
</comment>
<dbReference type="Pfam" id="PF13807">
    <property type="entry name" value="GNVR"/>
    <property type="match status" value="1"/>
</dbReference>
<dbReference type="PANTHER" id="PTHR32309">
    <property type="entry name" value="TYROSINE-PROTEIN KINASE"/>
    <property type="match status" value="1"/>
</dbReference>
<dbReference type="GO" id="GO:0005886">
    <property type="term" value="C:plasma membrane"/>
    <property type="evidence" value="ECO:0007669"/>
    <property type="project" value="UniProtKB-SubCell"/>
</dbReference>
<organism evidence="21 22">
    <name type="scientific">Azospirillum cavernae</name>
    <dbReference type="NCBI Taxonomy" id="2320860"/>
    <lineage>
        <taxon>Bacteria</taxon>
        <taxon>Pseudomonadati</taxon>
        <taxon>Pseudomonadota</taxon>
        <taxon>Alphaproteobacteria</taxon>
        <taxon>Rhodospirillales</taxon>
        <taxon>Azospirillaceae</taxon>
        <taxon>Azospirillum</taxon>
    </lineage>
</organism>
<dbReference type="EC" id="2.7.10.2" evidence="4"/>
<protein>
    <recommendedName>
        <fullName evidence="4">non-specific protein-tyrosine kinase</fullName>
        <ecNumber evidence="4">2.7.10.2</ecNumber>
    </recommendedName>
</protein>
<feature type="coiled-coil region" evidence="16">
    <location>
        <begin position="372"/>
        <end position="399"/>
    </location>
</feature>
<evidence type="ECO:0000256" key="10">
    <source>
        <dbReference type="ARBA" id="ARBA00022777"/>
    </source>
</evidence>
<evidence type="ECO:0000313" key="22">
    <source>
        <dbReference type="Proteomes" id="UP000283458"/>
    </source>
</evidence>
<evidence type="ECO:0000259" key="19">
    <source>
        <dbReference type="Pfam" id="PF13614"/>
    </source>
</evidence>
<evidence type="ECO:0000256" key="4">
    <source>
        <dbReference type="ARBA" id="ARBA00011903"/>
    </source>
</evidence>
<feature type="domain" description="Polysaccharide chain length determinant N-terminal" evidence="18">
    <location>
        <begin position="25"/>
        <end position="115"/>
    </location>
</feature>
<dbReference type="CDD" id="cd05387">
    <property type="entry name" value="BY-kinase"/>
    <property type="match status" value="1"/>
</dbReference>
<keyword evidence="14" id="KW-0829">Tyrosine-protein kinase</keyword>
<feature type="transmembrane region" description="Helical" evidence="17">
    <location>
        <begin position="40"/>
        <end position="57"/>
    </location>
</feature>
<feature type="domain" description="AAA" evidence="19">
    <location>
        <begin position="564"/>
        <end position="688"/>
    </location>
</feature>
<evidence type="ECO:0000256" key="8">
    <source>
        <dbReference type="ARBA" id="ARBA00022692"/>
    </source>
</evidence>
<dbReference type="Pfam" id="PF13614">
    <property type="entry name" value="AAA_31"/>
    <property type="match status" value="1"/>
</dbReference>
<dbReference type="InterPro" id="IPR003856">
    <property type="entry name" value="LPS_length_determ_N"/>
</dbReference>
<accession>A0A418VL03</accession>